<evidence type="ECO:0000256" key="3">
    <source>
        <dbReference type="ARBA" id="ARBA00022664"/>
    </source>
</evidence>
<dbReference type="Pfam" id="PF01423">
    <property type="entry name" value="LSM"/>
    <property type="match status" value="1"/>
</dbReference>
<evidence type="ECO:0000256" key="6">
    <source>
        <dbReference type="ARBA" id="ARBA00023187"/>
    </source>
</evidence>
<dbReference type="InterPro" id="IPR001163">
    <property type="entry name" value="Sm_dom_euk/arc"/>
</dbReference>
<dbReference type="GO" id="GO:0003723">
    <property type="term" value="F:RNA binding"/>
    <property type="evidence" value="ECO:0007669"/>
    <property type="project" value="UniProtKB-KW"/>
</dbReference>
<dbReference type="Proteomes" id="UP000054783">
    <property type="component" value="Unassembled WGS sequence"/>
</dbReference>
<dbReference type="CDD" id="cd01723">
    <property type="entry name" value="LSm4"/>
    <property type="match status" value="1"/>
</dbReference>
<evidence type="ECO:0000256" key="4">
    <source>
        <dbReference type="ARBA" id="ARBA00022728"/>
    </source>
</evidence>
<evidence type="ECO:0000256" key="5">
    <source>
        <dbReference type="ARBA" id="ARBA00022884"/>
    </source>
</evidence>
<feature type="domain" description="Sm" evidence="10">
    <location>
        <begin position="13"/>
        <end position="86"/>
    </location>
</feature>
<dbReference type="InterPro" id="IPR027141">
    <property type="entry name" value="LSm4/Sm_D1/D3"/>
</dbReference>
<name>A0A0V1A9X5_9BILA</name>
<dbReference type="GO" id="GO:0061640">
    <property type="term" value="P:cytoskeleton-dependent cytokinesis"/>
    <property type="evidence" value="ECO:0007669"/>
    <property type="project" value="InterPro"/>
</dbReference>
<dbReference type="PANTHER" id="PTHR23338">
    <property type="entry name" value="SMALL NUCLEAR RIBONUCLEOPROTEIN SM"/>
    <property type="match status" value="1"/>
</dbReference>
<dbReference type="GO" id="GO:0000398">
    <property type="term" value="P:mRNA splicing, via spliceosome"/>
    <property type="evidence" value="ECO:0007669"/>
    <property type="project" value="InterPro"/>
</dbReference>
<dbReference type="InterPro" id="IPR009991">
    <property type="entry name" value="DCTN3"/>
</dbReference>
<sequence length="397" mass="46295">MNSSYEVTQKMVFPLTLLRTAQNHPMLIELKNGETYNGHLEACDCWMNVHLRDVICTSKEGDRFWRIPEAFIRGCSIKYLRIPEEVMDCVRDEIKETRKHQRENAKRKSLIKNMVSSEKNKRPVDNLHFYCRNYFSVLHIMNRSMNFLEKRMSQLEALIRSQLEVSENFEESILSQYKTTKLALNEFLQNKSKVIEYLQECKEACDIIQPRFFIEILLSPNAKLQLIMLKMDSLKALIAMFAKVSSFSPVLNSESIRMVNSYPSELTRTSENFLTAIAEKDSIQRKASQLLQLYNDLIFSFSKQFAVWNAMLTKLETGNDEVKQYKLGLRFHLQRTLNIFHFDNPCPLRRSISIPLGFLKRKDRYSGNPSIEIFVRLFAAIVSNESNELSGHLSNIA</sequence>
<dbReference type="Pfam" id="PF07426">
    <property type="entry name" value="Dynactin_p22"/>
    <property type="match status" value="1"/>
</dbReference>
<evidence type="ECO:0000256" key="7">
    <source>
        <dbReference type="ARBA" id="ARBA00023242"/>
    </source>
</evidence>
<keyword evidence="12" id="KW-1185">Reference proteome</keyword>
<feature type="coiled-coil region" evidence="9">
    <location>
        <begin position="138"/>
        <end position="165"/>
    </location>
</feature>
<dbReference type="InterPro" id="IPR047575">
    <property type="entry name" value="Sm"/>
</dbReference>
<evidence type="ECO:0000259" key="10">
    <source>
        <dbReference type="PROSITE" id="PS52002"/>
    </source>
</evidence>
<organism evidence="11 12">
    <name type="scientific">Trichinella patagoniensis</name>
    <dbReference type="NCBI Taxonomy" id="990121"/>
    <lineage>
        <taxon>Eukaryota</taxon>
        <taxon>Metazoa</taxon>
        <taxon>Ecdysozoa</taxon>
        <taxon>Nematoda</taxon>
        <taxon>Enoplea</taxon>
        <taxon>Dorylaimia</taxon>
        <taxon>Trichinellida</taxon>
        <taxon>Trichinellidae</taxon>
        <taxon>Trichinella</taxon>
    </lineage>
</organism>
<evidence type="ECO:0000313" key="12">
    <source>
        <dbReference type="Proteomes" id="UP000054783"/>
    </source>
</evidence>
<keyword evidence="5" id="KW-0694">RNA-binding</keyword>
<keyword evidence="8" id="KW-0687">Ribonucleoprotein</keyword>
<dbReference type="SMART" id="SM00651">
    <property type="entry name" value="Sm"/>
    <property type="match status" value="1"/>
</dbReference>
<evidence type="ECO:0000256" key="8">
    <source>
        <dbReference type="ARBA" id="ARBA00023274"/>
    </source>
</evidence>
<keyword evidence="9" id="KW-0175">Coiled coil</keyword>
<evidence type="ECO:0000256" key="9">
    <source>
        <dbReference type="SAM" id="Coils"/>
    </source>
</evidence>
<dbReference type="STRING" id="990121.A0A0V1A9X5"/>
<keyword evidence="6" id="KW-0508">mRNA splicing</keyword>
<dbReference type="PROSITE" id="PS52002">
    <property type="entry name" value="SM"/>
    <property type="match status" value="1"/>
</dbReference>
<dbReference type="GO" id="GO:0005681">
    <property type="term" value="C:spliceosomal complex"/>
    <property type="evidence" value="ECO:0007669"/>
    <property type="project" value="UniProtKB-KW"/>
</dbReference>
<proteinExistence type="inferred from homology"/>
<evidence type="ECO:0000256" key="1">
    <source>
        <dbReference type="ARBA" id="ARBA00004123"/>
    </source>
</evidence>
<dbReference type="GO" id="GO:0005869">
    <property type="term" value="C:dynactin complex"/>
    <property type="evidence" value="ECO:0007669"/>
    <property type="project" value="InterPro"/>
</dbReference>
<comment type="caution">
    <text evidence="11">The sequence shown here is derived from an EMBL/GenBank/DDBJ whole genome shotgun (WGS) entry which is preliminary data.</text>
</comment>
<keyword evidence="3" id="KW-0507">mRNA processing</keyword>
<comment type="similarity">
    <text evidence="2">Belongs to the snRNP Sm proteins family.</text>
</comment>
<reference evidence="11 12" key="1">
    <citation type="submission" date="2015-01" db="EMBL/GenBank/DDBJ databases">
        <title>Evolution of Trichinella species and genotypes.</title>
        <authorList>
            <person name="Korhonen P.K."/>
            <person name="Edoardo P."/>
            <person name="Giuseppe L.R."/>
            <person name="Gasser R.B."/>
        </authorList>
    </citation>
    <scope>NUCLEOTIDE SEQUENCE [LARGE SCALE GENOMIC DNA]</scope>
    <source>
        <strain evidence="11">ISS2496</strain>
    </source>
</reference>
<protein>
    <submittedName>
        <fullName evidence="11">U6 snRNA-associated Sm-like protein LSm4</fullName>
    </submittedName>
</protein>
<keyword evidence="4" id="KW-0747">Spliceosome</keyword>
<gene>
    <name evidence="11" type="primary">Lsm4</name>
    <name evidence="11" type="ORF">T12_5784</name>
</gene>
<dbReference type="InterPro" id="IPR034101">
    <property type="entry name" value="Lsm4"/>
</dbReference>
<dbReference type="OrthoDB" id="747253at2759"/>
<evidence type="ECO:0000313" key="11">
    <source>
        <dbReference type="EMBL" id="KRY21623.1"/>
    </source>
</evidence>
<dbReference type="GO" id="GO:0000956">
    <property type="term" value="P:nuclear-transcribed mRNA catabolic process"/>
    <property type="evidence" value="ECO:0007669"/>
    <property type="project" value="InterPro"/>
</dbReference>
<dbReference type="SUPFAM" id="SSF50182">
    <property type="entry name" value="Sm-like ribonucleoproteins"/>
    <property type="match status" value="1"/>
</dbReference>
<keyword evidence="7" id="KW-0539">Nucleus</keyword>
<evidence type="ECO:0000256" key="2">
    <source>
        <dbReference type="ARBA" id="ARBA00006850"/>
    </source>
</evidence>
<dbReference type="InterPro" id="IPR010920">
    <property type="entry name" value="LSM_dom_sf"/>
</dbReference>
<dbReference type="AlphaFoldDB" id="A0A0V1A9X5"/>
<dbReference type="Gene3D" id="2.30.30.100">
    <property type="match status" value="1"/>
</dbReference>
<accession>A0A0V1A9X5</accession>
<dbReference type="EMBL" id="JYDQ01000015">
    <property type="protein sequence ID" value="KRY21623.1"/>
    <property type="molecule type" value="Genomic_DNA"/>
</dbReference>
<comment type="subcellular location">
    <subcellularLocation>
        <location evidence="1">Nucleus</location>
    </subcellularLocation>
</comment>